<reference evidence="1" key="1">
    <citation type="submission" date="2022-09" db="EMBL/GenBank/DDBJ databases">
        <title>A Global Phylogenomic Analysis of the Shiitake Genus Lentinula.</title>
        <authorList>
            <consortium name="DOE Joint Genome Institute"/>
            <person name="Sierra-Patev S."/>
            <person name="Min B."/>
            <person name="Naranjo-Ortiz M."/>
            <person name="Looney B."/>
            <person name="Konkel Z."/>
            <person name="Slot J.C."/>
            <person name="Sakamoto Y."/>
            <person name="Steenwyk J.L."/>
            <person name="Rokas A."/>
            <person name="Carro J."/>
            <person name="Camarero S."/>
            <person name="Ferreira P."/>
            <person name="Molpeceres G."/>
            <person name="Ruiz-Duenas F.J."/>
            <person name="Serrano A."/>
            <person name="Henrissat B."/>
            <person name="Drula E."/>
            <person name="Hughes K.W."/>
            <person name="Mata J.L."/>
            <person name="Ishikawa N.K."/>
            <person name="Vargas-Isla R."/>
            <person name="Ushijima S."/>
            <person name="Smith C.A."/>
            <person name="Ahrendt S."/>
            <person name="Andreopoulos W."/>
            <person name="He G."/>
            <person name="Labutti K."/>
            <person name="Lipzen A."/>
            <person name="Ng V."/>
            <person name="Riley R."/>
            <person name="Sandor L."/>
            <person name="Barry K."/>
            <person name="Martinez A.T."/>
            <person name="Xiao Y."/>
            <person name="Gibbons J.G."/>
            <person name="Terashima K."/>
            <person name="Grigoriev I.V."/>
            <person name="Hibbett D.S."/>
        </authorList>
    </citation>
    <scope>NUCLEOTIDE SEQUENCE</scope>
    <source>
        <strain evidence="1">TMI1499</strain>
    </source>
</reference>
<protein>
    <submittedName>
        <fullName evidence="1">Uncharacterized protein</fullName>
    </submittedName>
</protein>
<accession>A0ACC1TGM0</accession>
<sequence>MTVSLGSLSSMGDKDLSLELTSYNQPSSIDQANIGDANGAIHFQNSGHSPHPPLLTPSSSCAFSSQSQQHFTAAGGLVVSKPVAKGVSSKPPSKLPEQPASQDGRFTSAQKVKKKPLTRDQSTLAQLLTALNKLQSDFTTFLNDFNHNSQPPLPSLPPSSAASPPPSAPTTSLSTLTPQFQDFIPNIMPQTRACPDLLSCLLYHRQPILPSPHSSQTLTF</sequence>
<proteinExistence type="predicted"/>
<keyword evidence="2" id="KW-1185">Reference proteome</keyword>
<organism evidence="1 2">
    <name type="scientific">Lentinula aff. lateritia</name>
    <dbReference type="NCBI Taxonomy" id="2804960"/>
    <lineage>
        <taxon>Eukaryota</taxon>
        <taxon>Fungi</taxon>
        <taxon>Dikarya</taxon>
        <taxon>Basidiomycota</taxon>
        <taxon>Agaricomycotina</taxon>
        <taxon>Agaricomycetes</taxon>
        <taxon>Agaricomycetidae</taxon>
        <taxon>Agaricales</taxon>
        <taxon>Marasmiineae</taxon>
        <taxon>Omphalotaceae</taxon>
        <taxon>Lentinula</taxon>
    </lineage>
</organism>
<name>A0ACC1TGM0_9AGAR</name>
<dbReference type="Proteomes" id="UP001163835">
    <property type="component" value="Unassembled WGS sequence"/>
</dbReference>
<dbReference type="EMBL" id="MU796960">
    <property type="protein sequence ID" value="KAJ3803700.1"/>
    <property type="molecule type" value="Genomic_DNA"/>
</dbReference>
<evidence type="ECO:0000313" key="2">
    <source>
        <dbReference type="Proteomes" id="UP001163835"/>
    </source>
</evidence>
<evidence type="ECO:0000313" key="1">
    <source>
        <dbReference type="EMBL" id="KAJ3803700.1"/>
    </source>
</evidence>
<gene>
    <name evidence="1" type="ORF">F5876DRAFT_84648</name>
</gene>
<comment type="caution">
    <text evidence="1">The sequence shown here is derived from an EMBL/GenBank/DDBJ whole genome shotgun (WGS) entry which is preliminary data.</text>
</comment>